<keyword evidence="4" id="KW-0472">Membrane</keyword>
<evidence type="ECO:0000259" key="7">
    <source>
        <dbReference type="Pfam" id="PF13515"/>
    </source>
</evidence>
<name>A0A5M3YZL1_ASPTE</name>
<reference evidence="8 9" key="1">
    <citation type="submission" date="2020-01" db="EMBL/GenBank/DDBJ databases">
        <title>Aspergillus terreus IFO 6365 whole genome shotgun sequence.</title>
        <authorList>
            <person name="Kanamasa S."/>
            <person name="Takahashi H."/>
        </authorList>
    </citation>
    <scope>NUCLEOTIDE SEQUENCE [LARGE SCALE GENOMIC DNA]</scope>
    <source>
        <strain evidence="8 9">IFO 6365</strain>
    </source>
</reference>
<organism evidence="8 9">
    <name type="scientific">Aspergillus terreus</name>
    <dbReference type="NCBI Taxonomy" id="33178"/>
    <lineage>
        <taxon>Eukaryota</taxon>
        <taxon>Fungi</taxon>
        <taxon>Dikarya</taxon>
        <taxon>Ascomycota</taxon>
        <taxon>Pezizomycotina</taxon>
        <taxon>Eurotiomycetes</taxon>
        <taxon>Eurotiomycetidae</taxon>
        <taxon>Eurotiales</taxon>
        <taxon>Aspergillaceae</taxon>
        <taxon>Aspergillus</taxon>
        <taxon>Aspergillus subgen. Circumdati</taxon>
    </lineage>
</organism>
<dbReference type="GO" id="GO:0016020">
    <property type="term" value="C:membrane"/>
    <property type="evidence" value="ECO:0007669"/>
    <property type="project" value="UniProtKB-SubCell"/>
</dbReference>
<feature type="domain" description="Integral membrane bound transporter" evidence="7">
    <location>
        <begin position="625"/>
        <end position="758"/>
    </location>
</feature>
<evidence type="ECO:0000259" key="5">
    <source>
        <dbReference type="Pfam" id="PF10334"/>
    </source>
</evidence>
<feature type="domain" description="Putative ER transporter 6TM N-terminal" evidence="6">
    <location>
        <begin position="22"/>
        <end position="468"/>
    </location>
</feature>
<protein>
    <submittedName>
        <fullName evidence="8">Uncharacterized protein</fullName>
    </submittedName>
</protein>
<dbReference type="EMBL" id="BLJY01000011">
    <property type="protein sequence ID" value="GFF19868.1"/>
    <property type="molecule type" value="Genomic_DNA"/>
</dbReference>
<keyword evidence="3" id="KW-1133">Transmembrane helix</keyword>
<evidence type="ECO:0000256" key="2">
    <source>
        <dbReference type="ARBA" id="ARBA00022692"/>
    </source>
</evidence>
<dbReference type="OrthoDB" id="2274698at2759"/>
<evidence type="ECO:0000256" key="1">
    <source>
        <dbReference type="ARBA" id="ARBA00004141"/>
    </source>
</evidence>
<keyword evidence="9" id="KW-1185">Reference proteome</keyword>
<dbReference type="AlphaFoldDB" id="A0A5M3YZL1"/>
<keyword evidence="2" id="KW-0812">Transmembrane</keyword>
<dbReference type="Pfam" id="PF10337">
    <property type="entry name" value="ArAE_2_N"/>
    <property type="match status" value="1"/>
</dbReference>
<evidence type="ECO:0000313" key="9">
    <source>
        <dbReference type="Proteomes" id="UP000452235"/>
    </source>
</evidence>
<comment type="subcellular location">
    <subcellularLocation>
        <location evidence="1">Membrane</location>
        <topology evidence="1">Multi-pass membrane protein</topology>
    </subcellularLocation>
</comment>
<sequence length="984" mass="109401">MSERTLSQGQSPQNGEAEKQHRLPAFLDHFNARDLKVFFRCWVAIWVASLLMFISPTLQNIGTATFFAALVLVMLPPSGIVFIYVLGALSLFIGIFLAWAWGVIVMKAAQAARPAADTQARMASLQQTAAAQANSTGVPVASIAQKLVYDGYMLDARVTSVTYCLLCLFIYLMARLRANNPKLAFTSIFGIIITDLFLNFTPLLPSFNGMLPLSLVKPAAIGVGLGVACTILFFPRSTSHVVLDSLEDIVAQLKAPLTFTAATLGQKAQQPDMHRLQKIRIQLFGEYKKMEPALAFLPLDFSVGCWGAEEVMQLKEPMRKTVMAIATLLDFHISRIYGEVRTEDVLREYADEASDENKDEKRERRVGAHQLSQLAELLDGLRSPDDQPLRPEVIEEMITTTTKAIDDCLEALDVVRECIHLVNCRRWFWRPSVAEREQLSQRGQSALENLRKTRVSFVRDMTNTLVVEHTRLEEGQTDNNKADRLRGLVVGMVFEEHMANTVDQIETLLDRILTMYTTSTRVRLWWPTSLKYAAQWFSKKKTPAPDTAPATDSDPDDQVDDLTKAAQEKLRMRRAYRPTQRSTIGRLILGTYHWFTSNEGLYALRMVVVTIALGIPGVIPHTAGFYYREKGLWALIMGQTGMVVYMADFTFAVISRLVGTIAGGVLGLLAWYIGSANGPGNPYGLAAIMAVMLIIFLWVRLYLPPNLLQGGIMGGATFLLVVAYSYDDTHIPQYGNPGVGYTVFWRRLLLVLIGVGAATILQIFPRPPSAARHISKTLSHMLRTLSDHYALLLSCWGRPSRRDAHLLAEPLTLHLAESLVTLDGPIALLRFEFSSSRFDSAALARVKTLAHSINRNLGRLLLLSAALPSPLQDRLARQTGLLDHRSIGDVMAVLAVCEQALKTGDPPPEILPAPLLRHALEYWHDHPVDLALSPELMRDESYRRFCVALSAYLKFLGAIDELVLVVKGALGEAHLVSDELVDLV</sequence>
<evidence type="ECO:0000256" key="4">
    <source>
        <dbReference type="ARBA" id="ARBA00023136"/>
    </source>
</evidence>
<evidence type="ECO:0000256" key="3">
    <source>
        <dbReference type="ARBA" id="ARBA00022989"/>
    </source>
</evidence>
<accession>A0A5M3YZL1</accession>
<evidence type="ECO:0000313" key="8">
    <source>
        <dbReference type="EMBL" id="GFF19868.1"/>
    </source>
</evidence>
<gene>
    <name evidence="8" type="ORF">ATEIFO6365_0011012700</name>
</gene>
<dbReference type="PANTHER" id="PTHR37994">
    <property type="entry name" value="ARAE_2_N DOMAIN-CONTAINING PROTEIN-RELATED"/>
    <property type="match status" value="1"/>
</dbReference>
<proteinExistence type="predicted"/>
<dbReference type="Pfam" id="PF13515">
    <property type="entry name" value="FUSC_2"/>
    <property type="match status" value="1"/>
</dbReference>
<dbReference type="InterPro" id="IPR018820">
    <property type="entry name" value="BRE4-related_DUF2421"/>
</dbReference>
<comment type="caution">
    <text evidence="8">The sequence shown here is derived from an EMBL/GenBank/DDBJ whole genome shotgun (WGS) entry which is preliminary data.</text>
</comment>
<dbReference type="Pfam" id="PF10334">
    <property type="entry name" value="BRE4"/>
    <property type="match status" value="1"/>
</dbReference>
<dbReference type="Proteomes" id="UP000452235">
    <property type="component" value="Unassembled WGS sequence"/>
</dbReference>
<feature type="domain" description="DUF2421" evidence="5">
    <location>
        <begin position="765"/>
        <end position="974"/>
    </location>
</feature>
<dbReference type="InterPro" id="IPR018823">
    <property type="entry name" value="ArAE_2_N"/>
</dbReference>
<dbReference type="InterPro" id="IPR049453">
    <property type="entry name" value="Memb_transporter_dom"/>
</dbReference>
<dbReference type="PANTHER" id="PTHR37994:SF3">
    <property type="entry name" value="ER TRANSPORTER 6TM N-TERMINAL DOMAIN-CONTAINING PROTEIN"/>
    <property type="match status" value="1"/>
</dbReference>
<dbReference type="VEuPathDB" id="FungiDB:ATEG_03735"/>
<evidence type="ECO:0000259" key="6">
    <source>
        <dbReference type="Pfam" id="PF10337"/>
    </source>
</evidence>